<evidence type="ECO:0000313" key="2">
    <source>
        <dbReference type="EMBL" id="TWU54687.1"/>
    </source>
</evidence>
<evidence type="ECO:0000313" key="3">
    <source>
        <dbReference type="Proteomes" id="UP000318288"/>
    </source>
</evidence>
<evidence type="ECO:0000256" key="1">
    <source>
        <dbReference type="SAM" id="SignalP"/>
    </source>
</evidence>
<name>A0A5C6F2S8_9BACT</name>
<feature type="signal peptide" evidence="1">
    <location>
        <begin position="1"/>
        <end position="27"/>
    </location>
</feature>
<keyword evidence="2" id="KW-0378">Hydrolase</keyword>
<sequence length="802" mass="90262" precursor="true">MKTLAMNVRQIRIAVAMLCGVFLPISASRSIAQHSTDAVTISAEGEKQKAIHDYLFDTFAESRKTVYQGNGRGRGLKELTILEQTQQIHDRDEIELPEGTERVAGLFRHFGFHGADLDRIKEVHVFPFSPDVAPPRSVQVKDFYRVQMPSIPNSDEPPQRMKIRFLMKDKDSVCRIDDLVFFAQNAISPDFDTIPFRDLGSEFPRERVVVNVDTDHELSIGGTSELQRDRWFRMHETPGVVDQSFEQWASDHNFLPGRGAFKFNPALTRGWKKDAETLQEQKDKPGAADLTFFDRYDAGERQRKTIPAWQHEPYAMCFNDWPEFMSVPLVGRGTPRVERFDDAAELAAAYVVDQIKDGGSTAAWWEVKNESSVQSEWAHHWQEKQGIDGWGLLADFHNRVADAVHSVAPEVKVGGPSSAYMQLQAGDFGLYQNQARFIKETRGKLDFFSHRFYENALMLGAHERRGLGYSNYLLGRYEAILDMLRAEMHRVDNVLPILITETGSLQNGRQPSDNWLRLYAWNAYLTKSMQRPDQIEMFVPFIFLHMAWNPNSGDAAFAPKEDRERHRSFEDFEPTTIAHYFDLWKDFDGRRLPVAFDRDWLDVVAVHDGSRISLAVTNMGGRQIAIDLSDLAAKVSATGVMQTRLNYSGGEVVFAPEHSVDVAAVPVDVNETTVIRIGLPKPIETSGTLQLDRIYASETAVATASGPSSFQVRIDDPKSIRFAKLIVGIHRGGGVTEPLDVKVNETPITVDLGDAGEFSEFFAPLDAPLSPSTLRSTNQIMITAQDGATITSVQIVTHRKLP</sequence>
<feature type="chain" id="PRO_5022916566" evidence="1">
    <location>
        <begin position="28"/>
        <end position="802"/>
    </location>
</feature>
<comment type="caution">
    <text evidence="2">The sequence shown here is derived from an EMBL/GenBank/DDBJ whole genome shotgun (WGS) entry which is preliminary data.</text>
</comment>
<dbReference type="Gene3D" id="2.60.120.1200">
    <property type="match status" value="1"/>
</dbReference>
<keyword evidence="2" id="KW-0326">Glycosidase</keyword>
<dbReference type="AlphaFoldDB" id="A0A5C6F2S8"/>
<dbReference type="CDD" id="cd21510">
    <property type="entry name" value="agarase_cat"/>
    <property type="match status" value="1"/>
</dbReference>
<keyword evidence="3" id="KW-1185">Reference proteome</keyword>
<dbReference type="SUPFAM" id="SSF51445">
    <property type="entry name" value="(Trans)glycosidases"/>
    <property type="match status" value="1"/>
</dbReference>
<accession>A0A5C6F2S8</accession>
<protein>
    <submittedName>
        <fullName evidence="2">Beta-porphyranase A</fullName>
        <ecNumber evidence="2">3.2.1.178</ecNumber>
    </submittedName>
</protein>
<dbReference type="Proteomes" id="UP000318288">
    <property type="component" value="Unassembled WGS sequence"/>
</dbReference>
<dbReference type="EMBL" id="SJPW01000004">
    <property type="protein sequence ID" value="TWU54687.1"/>
    <property type="molecule type" value="Genomic_DNA"/>
</dbReference>
<dbReference type="EC" id="3.2.1.178" evidence="2"/>
<reference evidence="2 3" key="1">
    <citation type="submission" date="2019-02" db="EMBL/GenBank/DDBJ databases">
        <title>Deep-cultivation of Planctomycetes and their phenomic and genomic characterization uncovers novel biology.</title>
        <authorList>
            <person name="Wiegand S."/>
            <person name="Jogler M."/>
            <person name="Boedeker C."/>
            <person name="Pinto D."/>
            <person name="Vollmers J."/>
            <person name="Rivas-Marin E."/>
            <person name="Kohn T."/>
            <person name="Peeters S.H."/>
            <person name="Heuer A."/>
            <person name="Rast P."/>
            <person name="Oberbeckmann S."/>
            <person name="Bunk B."/>
            <person name="Jeske O."/>
            <person name="Meyerdierks A."/>
            <person name="Storesund J.E."/>
            <person name="Kallscheuer N."/>
            <person name="Luecker S."/>
            <person name="Lage O.M."/>
            <person name="Pohl T."/>
            <person name="Merkel B.J."/>
            <person name="Hornburger P."/>
            <person name="Mueller R.-W."/>
            <person name="Bruemmer F."/>
            <person name="Labrenz M."/>
            <person name="Spormann A.M."/>
            <person name="Op Den Camp H."/>
            <person name="Overmann J."/>
            <person name="Amann R."/>
            <person name="Jetten M.S.M."/>
            <person name="Mascher T."/>
            <person name="Medema M.H."/>
            <person name="Devos D.P."/>
            <person name="Kaster A.-K."/>
            <person name="Ovreas L."/>
            <person name="Rohde M."/>
            <person name="Galperin M.Y."/>
            <person name="Jogler C."/>
        </authorList>
    </citation>
    <scope>NUCLEOTIDE SEQUENCE [LARGE SCALE GENOMIC DNA]</scope>
    <source>
        <strain evidence="2 3">Poly51</strain>
    </source>
</reference>
<dbReference type="InterPro" id="IPR017853">
    <property type="entry name" value="GH"/>
</dbReference>
<gene>
    <name evidence="2" type="ORF">Poly51_34060</name>
</gene>
<dbReference type="GO" id="GO:0016798">
    <property type="term" value="F:hydrolase activity, acting on glycosyl bonds"/>
    <property type="evidence" value="ECO:0007669"/>
    <property type="project" value="UniProtKB-KW"/>
</dbReference>
<proteinExistence type="predicted"/>
<keyword evidence="1" id="KW-0732">Signal</keyword>
<organism evidence="2 3">
    <name type="scientific">Rubripirellula tenax</name>
    <dbReference type="NCBI Taxonomy" id="2528015"/>
    <lineage>
        <taxon>Bacteria</taxon>
        <taxon>Pseudomonadati</taxon>
        <taxon>Planctomycetota</taxon>
        <taxon>Planctomycetia</taxon>
        <taxon>Pirellulales</taxon>
        <taxon>Pirellulaceae</taxon>
        <taxon>Rubripirellula</taxon>
    </lineage>
</organism>
<dbReference type="Gene3D" id="3.20.20.80">
    <property type="entry name" value="Glycosidases"/>
    <property type="match status" value="1"/>
</dbReference>